<accession>A0ABS9RKZ2</accession>
<organism evidence="1 2">
    <name type="scientific">Aestuariibaculum lutulentum</name>
    <dbReference type="NCBI Taxonomy" id="2920935"/>
    <lineage>
        <taxon>Bacteria</taxon>
        <taxon>Pseudomonadati</taxon>
        <taxon>Bacteroidota</taxon>
        <taxon>Flavobacteriia</taxon>
        <taxon>Flavobacteriales</taxon>
        <taxon>Flavobacteriaceae</taxon>
    </lineage>
</organism>
<gene>
    <name evidence="1" type="ORF">MKW35_13425</name>
</gene>
<evidence type="ECO:0000313" key="1">
    <source>
        <dbReference type="EMBL" id="MCH4553621.1"/>
    </source>
</evidence>
<reference evidence="1" key="1">
    <citation type="submission" date="2022-02" db="EMBL/GenBank/DDBJ databases">
        <title>Aestuariibaculum sp., a marine bacterium isolated from sediment in Guangxi.</title>
        <authorList>
            <person name="Ying J."/>
        </authorList>
    </citation>
    <scope>NUCLEOTIDE SEQUENCE</scope>
    <source>
        <strain evidence="1">L182</strain>
    </source>
</reference>
<protein>
    <submittedName>
        <fullName evidence="1">Uncharacterized protein</fullName>
    </submittedName>
</protein>
<comment type="caution">
    <text evidence="1">The sequence shown here is derived from an EMBL/GenBank/DDBJ whole genome shotgun (WGS) entry which is preliminary data.</text>
</comment>
<dbReference type="EMBL" id="JAKVQD010000006">
    <property type="protein sequence ID" value="MCH4553621.1"/>
    <property type="molecule type" value="Genomic_DNA"/>
</dbReference>
<dbReference type="RefSeq" id="WP_240574699.1">
    <property type="nucleotide sequence ID" value="NZ_CP136709.1"/>
</dbReference>
<keyword evidence="2" id="KW-1185">Reference proteome</keyword>
<sequence>MTCENLDFSDCIIKKHAELPDKELKRGHAEVYYYDELKASVNNEPDDDAYQYRFNVKGRLPDGIEVKEDGRFLVFEGVTLETGNFILQVSVSAVAYETDDDVSVCGVKSTSKSYTLLFEN</sequence>
<dbReference type="Proteomes" id="UP001156141">
    <property type="component" value="Unassembled WGS sequence"/>
</dbReference>
<evidence type="ECO:0000313" key="2">
    <source>
        <dbReference type="Proteomes" id="UP001156141"/>
    </source>
</evidence>
<name>A0ABS9RKZ2_9FLAO</name>
<proteinExistence type="predicted"/>